<keyword evidence="3" id="KW-1185">Reference proteome</keyword>
<evidence type="ECO:0008006" key="4">
    <source>
        <dbReference type="Google" id="ProtNLM"/>
    </source>
</evidence>
<sequence>MHMDGKSGPNERVRQLRDQAEELERAAQHAADPEERQRLKDRALRIREKSEREYGRGSGTMDPM</sequence>
<dbReference type="EMBL" id="CP023692">
    <property type="protein sequence ID" value="QEV44432.1"/>
    <property type="molecule type" value="Genomic_DNA"/>
</dbReference>
<name>A0A5J6J2U2_STRVI</name>
<dbReference type="Pfam" id="PF19908">
    <property type="entry name" value="DUF6381"/>
    <property type="match status" value="1"/>
</dbReference>
<evidence type="ECO:0000256" key="1">
    <source>
        <dbReference type="SAM" id="MobiDB-lite"/>
    </source>
</evidence>
<evidence type="ECO:0000313" key="3">
    <source>
        <dbReference type="Proteomes" id="UP000325563"/>
    </source>
</evidence>
<dbReference type="AlphaFoldDB" id="A0A5J6J2U2"/>
<protein>
    <recommendedName>
        <fullName evidence="4">Small hydrophilic protein</fullName>
    </recommendedName>
</protein>
<feature type="compositionally biased region" description="Basic and acidic residues" evidence="1">
    <location>
        <begin position="1"/>
        <end position="55"/>
    </location>
</feature>
<evidence type="ECO:0000313" key="2">
    <source>
        <dbReference type="EMBL" id="QEV44432.1"/>
    </source>
</evidence>
<dbReference type="KEGG" id="svn:CP980_04540"/>
<accession>A0A5J6J2U2</accession>
<feature type="region of interest" description="Disordered" evidence="1">
    <location>
        <begin position="1"/>
        <end position="64"/>
    </location>
</feature>
<reference evidence="2 3" key="1">
    <citation type="submission" date="2017-09" db="EMBL/GenBank/DDBJ databases">
        <authorList>
            <person name="Lee N."/>
            <person name="Cho B.-K."/>
        </authorList>
    </citation>
    <scope>NUCLEOTIDE SEQUENCE [LARGE SCALE GENOMIC DNA]</scope>
    <source>
        <strain evidence="2 3">ATCC 27476</strain>
    </source>
</reference>
<organism evidence="2 3">
    <name type="scientific">Streptomyces vinaceus</name>
    <dbReference type="NCBI Taxonomy" id="1960"/>
    <lineage>
        <taxon>Bacteria</taxon>
        <taxon>Bacillati</taxon>
        <taxon>Actinomycetota</taxon>
        <taxon>Actinomycetes</taxon>
        <taxon>Kitasatosporales</taxon>
        <taxon>Streptomycetaceae</taxon>
        <taxon>Streptomyces</taxon>
    </lineage>
</organism>
<dbReference type="InterPro" id="IPR045961">
    <property type="entry name" value="DUF6381"/>
</dbReference>
<proteinExistence type="predicted"/>
<dbReference type="Proteomes" id="UP000325563">
    <property type="component" value="Chromosome"/>
</dbReference>
<gene>
    <name evidence="2" type="ORF">CP980_04540</name>
</gene>